<dbReference type="GO" id="GO:0008239">
    <property type="term" value="F:dipeptidyl-peptidase activity"/>
    <property type="evidence" value="ECO:0007669"/>
    <property type="project" value="UniProtKB-UniRule"/>
</dbReference>
<evidence type="ECO:0000256" key="3">
    <source>
        <dbReference type="ARBA" id="ARBA00022670"/>
    </source>
</evidence>
<dbReference type="InterPro" id="IPR009003">
    <property type="entry name" value="Peptidase_S1_PA"/>
</dbReference>
<dbReference type="RefSeq" id="WP_166520432.1">
    <property type="nucleotide sequence ID" value="NZ_JAAABJ010000651.1"/>
</dbReference>
<keyword evidence="2 7" id="KW-0031">Aminopeptidase</keyword>
<sequence length="708" mass="81135">MKRLLLVLSFIASLIQIKADEGMWLMMLIERLNGVDMQKEGLHLTPEEIYSVNHSSIKDAVVHFGGFCTGEIVSPQGLIFTNHHCGYRAIAEASTPEKDYLKNGFWAKKKSEEFNAKGLYVRFFVRMGDVTDRILSKLNKDLSEEQRKIIIEEQIKAIQKENSENGKYTVVVKDFFEGNEFYYFVYQDFKDIRLVGAPPYAIGKFGGNTDNWEWPRHTGDFSVFRVYSDKEGFPASFSTENIPLKPKHFLPISVKGTKEGDFSMVLGYPGTTNRYLTSFGIQQMVEKDYPAWVEASKTAMEVMKKYMDKDHATQLNYATNYAQVANYWKNRAGTIEAVHKNNTIRDKKELEKQFQKWAEKTENHSVYGDLLNKIQAYYTESSDRNIEKNYSRLLQKNARYIKNAFQIGDILEVYLAQNDHSKALMKPELQHAIKQLYAGFNPQLESEMLVRMITLYQSKVAKDVASIKADNLQQLPELIQSSIFANETSVLNFLEKPDPKSLSQDKLYLLALAYIKNNQELAEKYAKGEEIFKKHSRLFLDGLRKALPHKKFYPDANSTIRLTYGQVTSLPKRSDRDYSGIQNNYYTTMEGMIKKYKKGDAEFDLPASIMKLYKDKDYGIYKDKNGKLHLNFLSNNDITGGNSGSPVIDGHGRLIGIAFDGNSEALSGDIVFEPQLQRSINVDIRYVLWVIDKFAGAQNIIQELSIVK</sequence>
<evidence type="ECO:0000256" key="7">
    <source>
        <dbReference type="RuleBase" id="RU366067"/>
    </source>
</evidence>
<dbReference type="Pfam" id="PF10459">
    <property type="entry name" value="Peptidase_S46"/>
    <property type="match status" value="1"/>
</dbReference>
<evidence type="ECO:0000313" key="8">
    <source>
        <dbReference type="EMBL" id="NAW52183.1"/>
    </source>
</evidence>
<evidence type="ECO:0000256" key="6">
    <source>
        <dbReference type="ARBA" id="ARBA00022825"/>
    </source>
</evidence>
<dbReference type="GO" id="GO:0043171">
    <property type="term" value="P:peptide catabolic process"/>
    <property type="evidence" value="ECO:0007669"/>
    <property type="project" value="UniProtKB-UniRule"/>
</dbReference>
<keyword evidence="4" id="KW-0732">Signal</keyword>
<evidence type="ECO:0000256" key="1">
    <source>
        <dbReference type="ARBA" id="ARBA00010491"/>
    </source>
</evidence>
<evidence type="ECO:0000313" key="9">
    <source>
        <dbReference type="Proteomes" id="UP000553459"/>
    </source>
</evidence>
<accession>A0A845PY38</accession>
<keyword evidence="6 7" id="KW-0720">Serine protease</keyword>
<comment type="caution">
    <text evidence="8">The sequence shown here is derived from an EMBL/GenBank/DDBJ whole genome shotgun (WGS) entry which is preliminary data.</text>
</comment>
<protein>
    <recommendedName>
        <fullName evidence="7">Dipeptidyl-peptidase</fullName>
        <ecNumber evidence="7">3.4.14.-</ecNumber>
    </recommendedName>
</protein>
<keyword evidence="9" id="KW-1185">Reference proteome</keyword>
<dbReference type="Proteomes" id="UP000553459">
    <property type="component" value="Unassembled WGS sequence"/>
</dbReference>
<dbReference type="GO" id="GO:0006508">
    <property type="term" value="P:proteolysis"/>
    <property type="evidence" value="ECO:0007669"/>
    <property type="project" value="UniProtKB-KW"/>
</dbReference>
<reference evidence="8 9" key="1">
    <citation type="submission" date="2019-11" db="EMBL/GenBank/DDBJ databases">
        <title>Characterization of Elizabethkingia argenteiflava sp. nov., isolated from inner surface of Soybean Pods.</title>
        <authorList>
            <person name="Mo S."/>
        </authorList>
    </citation>
    <scope>NUCLEOTIDE SEQUENCE [LARGE SCALE GENOMIC DNA]</scope>
    <source>
        <strain evidence="8 9">YB22</strain>
    </source>
</reference>
<comment type="similarity">
    <text evidence="1 7">Belongs to the peptidase S46 family.</text>
</comment>
<name>A0A845PY38_9FLAO</name>
<comment type="function">
    <text evidence="7">Catalyzes the removal of dipeptides from the N-terminus of oligopeptides.</text>
</comment>
<proteinExistence type="inferred from homology"/>
<dbReference type="SUPFAM" id="SSF50494">
    <property type="entry name" value="Trypsin-like serine proteases"/>
    <property type="match status" value="1"/>
</dbReference>
<keyword evidence="3 7" id="KW-0645">Protease</keyword>
<evidence type="ECO:0000256" key="4">
    <source>
        <dbReference type="ARBA" id="ARBA00022729"/>
    </source>
</evidence>
<evidence type="ECO:0000256" key="2">
    <source>
        <dbReference type="ARBA" id="ARBA00022438"/>
    </source>
</evidence>
<gene>
    <name evidence="8" type="ORF">GNY06_12635</name>
</gene>
<dbReference type="GO" id="GO:0070009">
    <property type="term" value="F:serine-type aminopeptidase activity"/>
    <property type="evidence" value="ECO:0007669"/>
    <property type="project" value="UniProtKB-UniRule"/>
</dbReference>
<dbReference type="EC" id="3.4.14.-" evidence="7"/>
<dbReference type="AlphaFoldDB" id="A0A845PY38"/>
<dbReference type="Gene3D" id="2.40.10.10">
    <property type="entry name" value="Trypsin-like serine proteases"/>
    <property type="match status" value="1"/>
</dbReference>
<organism evidence="8 9">
    <name type="scientific">Elizabethkingia argenteiflava</name>
    <dbReference type="NCBI Taxonomy" id="2681556"/>
    <lineage>
        <taxon>Bacteria</taxon>
        <taxon>Pseudomonadati</taxon>
        <taxon>Bacteroidota</taxon>
        <taxon>Flavobacteriia</taxon>
        <taxon>Flavobacteriales</taxon>
        <taxon>Weeksellaceae</taxon>
        <taxon>Elizabethkingia</taxon>
    </lineage>
</organism>
<dbReference type="InterPro" id="IPR019500">
    <property type="entry name" value="Pep_S46"/>
</dbReference>
<dbReference type="InterPro" id="IPR043504">
    <property type="entry name" value="Peptidase_S1_PA_chymotrypsin"/>
</dbReference>
<keyword evidence="5 7" id="KW-0378">Hydrolase</keyword>
<dbReference type="EMBL" id="JAAABJ010000651">
    <property type="protein sequence ID" value="NAW52183.1"/>
    <property type="molecule type" value="Genomic_DNA"/>
</dbReference>
<evidence type="ECO:0000256" key="5">
    <source>
        <dbReference type="ARBA" id="ARBA00022801"/>
    </source>
</evidence>
<dbReference type="PANTHER" id="PTHR38469">
    <property type="entry name" value="PERIPLASMIC PEPTIDASE SUBFAMILY S1B"/>
    <property type="match status" value="1"/>
</dbReference>
<dbReference type="PANTHER" id="PTHR38469:SF1">
    <property type="entry name" value="PERIPLASMIC PEPTIDASE SUBFAMILY S1B"/>
    <property type="match status" value="1"/>
</dbReference>